<dbReference type="Proteomes" id="UP001341245">
    <property type="component" value="Unassembled WGS sequence"/>
</dbReference>
<feature type="region of interest" description="Disordered" evidence="1">
    <location>
        <begin position="413"/>
        <end position="432"/>
    </location>
</feature>
<feature type="compositionally biased region" description="Low complexity" evidence="1">
    <location>
        <begin position="1"/>
        <end position="13"/>
    </location>
</feature>
<sequence length="432" mass="47060">MTSPYLSPSSSSDPRSRTDSIFPIHLQDTGGIKKRSNSRSSRTRSISSANIERHPELLPDQVQDRLNLNSNGWTAAKHSPQPQRQSTSLNSSSDAPPLQQAGETLTLPGFQSLQSSYSRFEPTSRDHKGTPNTTSADMASLSYLPPPHYGHMAFQDPSFDHIPQGYQQSESNSHIHPSSNFGFIFGTSAPSQQSIYASGPLDIEPAFSAAPLEPSLSHVSEPTAMNNLNRAVSPFHASTYDNLEYPLASTTSRTLANRSISHSPLSQHMDPLTPPLTAGLDSVQTQLAGSPGAQTGMDRMRSPSIYDTQSYSSSYAAPGVQTTQPLFPAPQSYSYPPPSAISARQQVPRNSSDSQSRGVVNQKPKPQCWEHGCNGREFSTFSNLLRHQREKSGTAAKSYCPKCGAEFTRTTARNGHLAHEKCSKQRRTSEAK</sequence>
<feature type="region of interest" description="Disordered" evidence="1">
    <location>
        <begin position="116"/>
        <end position="142"/>
    </location>
</feature>
<protein>
    <recommendedName>
        <fullName evidence="4">C2H2-type domain-containing protein</fullName>
    </recommendedName>
</protein>
<feature type="compositionally biased region" description="Low complexity" evidence="1">
    <location>
        <begin position="38"/>
        <end position="48"/>
    </location>
</feature>
<gene>
    <name evidence="2" type="ORF">QM012_007478</name>
</gene>
<keyword evidence="3" id="KW-1185">Reference proteome</keyword>
<reference evidence="2 3" key="1">
    <citation type="submission" date="2023-11" db="EMBL/GenBank/DDBJ databases">
        <title>Draft genome sequence and annotation of the polyextremotolerant black yeast-like fungus Aureobasidium pullulans NRRL 62042.</title>
        <authorList>
            <person name="Dielentheis-Frenken M.R.E."/>
            <person name="Wibberg D."/>
            <person name="Blank L.M."/>
            <person name="Tiso T."/>
        </authorList>
    </citation>
    <scope>NUCLEOTIDE SEQUENCE [LARGE SCALE GENOMIC DNA]</scope>
    <source>
        <strain evidence="2 3">NRRL 62042</strain>
    </source>
</reference>
<evidence type="ECO:0000256" key="1">
    <source>
        <dbReference type="SAM" id="MobiDB-lite"/>
    </source>
</evidence>
<evidence type="ECO:0000313" key="2">
    <source>
        <dbReference type="EMBL" id="KAK6005836.1"/>
    </source>
</evidence>
<feature type="region of interest" description="Disordered" evidence="1">
    <location>
        <begin position="286"/>
        <end position="305"/>
    </location>
</feature>
<organism evidence="2 3">
    <name type="scientific">Aureobasidium pullulans</name>
    <name type="common">Black yeast</name>
    <name type="synonym">Pullularia pullulans</name>
    <dbReference type="NCBI Taxonomy" id="5580"/>
    <lineage>
        <taxon>Eukaryota</taxon>
        <taxon>Fungi</taxon>
        <taxon>Dikarya</taxon>
        <taxon>Ascomycota</taxon>
        <taxon>Pezizomycotina</taxon>
        <taxon>Dothideomycetes</taxon>
        <taxon>Dothideomycetidae</taxon>
        <taxon>Dothideales</taxon>
        <taxon>Saccotheciaceae</taxon>
        <taxon>Aureobasidium</taxon>
    </lineage>
</organism>
<feature type="compositionally biased region" description="Polar residues" evidence="1">
    <location>
        <begin position="80"/>
        <end position="94"/>
    </location>
</feature>
<feature type="compositionally biased region" description="Polar residues" evidence="1">
    <location>
        <begin position="64"/>
        <end position="73"/>
    </location>
</feature>
<feature type="region of interest" description="Disordered" evidence="1">
    <location>
        <begin position="322"/>
        <end position="367"/>
    </location>
</feature>
<comment type="caution">
    <text evidence="2">The sequence shown here is derived from an EMBL/GenBank/DDBJ whole genome shotgun (WGS) entry which is preliminary data.</text>
</comment>
<evidence type="ECO:0008006" key="4">
    <source>
        <dbReference type="Google" id="ProtNLM"/>
    </source>
</evidence>
<feature type="region of interest" description="Disordered" evidence="1">
    <location>
        <begin position="1"/>
        <end position="102"/>
    </location>
</feature>
<feature type="compositionally biased region" description="Basic and acidic residues" evidence="1">
    <location>
        <begin position="417"/>
        <end position="432"/>
    </location>
</feature>
<name>A0ABR0TN19_AURPU</name>
<accession>A0ABR0TN19</accession>
<dbReference type="EMBL" id="JASGXD010000005">
    <property type="protein sequence ID" value="KAK6005836.1"/>
    <property type="molecule type" value="Genomic_DNA"/>
</dbReference>
<proteinExistence type="predicted"/>
<feature type="compositionally biased region" description="Polar residues" evidence="1">
    <location>
        <begin position="344"/>
        <end position="359"/>
    </location>
</feature>
<evidence type="ECO:0000313" key="3">
    <source>
        <dbReference type="Proteomes" id="UP001341245"/>
    </source>
</evidence>